<reference evidence="1" key="1">
    <citation type="journal article" date="2014" name="Int. J. Syst. Evol. Microbiol.">
        <title>Complete genome sequence of Corynebacterium casei LMG S-19264T (=DSM 44701T), isolated from a smear-ripened cheese.</title>
        <authorList>
            <consortium name="US DOE Joint Genome Institute (JGI-PGF)"/>
            <person name="Walter F."/>
            <person name="Albersmeier A."/>
            <person name="Kalinowski J."/>
            <person name="Ruckert C."/>
        </authorList>
    </citation>
    <scope>NUCLEOTIDE SEQUENCE</scope>
    <source>
        <strain evidence="1">JCM 10088</strain>
    </source>
</reference>
<gene>
    <name evidence="1" type="ORF">GCM10007981_08820</name>
</gene>
<dbReference type="OrthoDB" id="26345at2157"/>
<comment type="caution">
    <text evidence="1">The sequence shown here is derived from an EMBL/GenBank/DDBJ whole genome shotgun (WGS) entry which is preliminary data.</text>
</comment>
<dbReference type="EMBL" id="BMNL01000002">
    <property type="protein sequence ID" value="GGP20497.1"/>
    <property type="molecule type" value="Genomic_DNA"/>
</dbReference>
<organism evidence="1 2">
    <name type="scientific">Thermocladium modestius</name>
    <dbReference type="NCBI Taxonomy" id="62609"/>
    <lineage>
        <taxon>Archaea</taxon>
        <taxon>Thermoproteota</taxon>
        <taxon>Thermoprotei</taxon>
        <taxon>Thermoproteales</taxon>
        <taxon>Thermoproteaceae</taxon>
        <taxon>Thermocladium</taxon>
    </lineage>
</organism>
<evidence type="ECO:0000313" key="1">
    <source>
        <dbReference type="EMBL" id="GGP20497.1"/>
    </source>
</evidence>
<keyword evidence="2" id="KW-1185">Reference proteome</keyword>
<accession>A0A830GT03</accession>
<dbReference type="AlphaFoldDB" id="A0A830GT03"/>
<dbReference type="RefSeq" id="WP_188596214.1">
    <property type="nucleotide sequence ID" value="NZ_BMNL01000002.1"/>
</dbReference>
<dbReference type="Proteomes" id="UP000610960">
    <property type="component" value="Unassembled WGS sequence"/>
</dbReference>
<proteinExistence type="predicted"/>
<evidence type="ECO:0000313" key="2">
    <source>
        <dbReference type="Proteomes" id="UP000610960"/>
    </source>
</evidence>
<reference evidence="1" key="2">
    <citation type="submission" date="2020-09" db="EMBL/GenBank/DDBJ databases">
        <authorList>
            <person name="Sun Q."/>
            <person name="Ohkuma M."/>
        </authorList>
    </citation>
    <scope>NUCLEOTIDE SEQUENCE</scope>
    <source>
        <strain evidence="1">JCM 10088</strain>
    </source>
</reference>
<protein>
    <submittedName>
        <fullName evidence="1">Uncharacterized protein</fullName>
    </submittedName>
</protein>
<sequence length="307" mass="34837">MEQVLIKIRLLQVTEDLIKDAFIQRSMFTKRIDKLTLMDIIESYPFDQYDYRADGRHLEYTISTNELNKLFNVAQQNRLQINSIRFEEFEDCVEISNSDGSIVITCKDAALGSIYERVVFLNKQSVRKYVGLTYEYNNPTKSLEELLKQDVVSVDVEAGMELIIYFTVDVAKTPLEDVADAYINILREGTNRTPTASDIVPIALSRGAAYVNAFMQRPQASQLLTANDMEISMDGGIATLSHNSTPLIKLDAKTLDEYLVRVLWADLNLLKINSINYRLINLGIEDVEECSESIVENSLKSYSKASN</sequence>
<name>A0A830GT03_9CREN</name>